<dbReference type="EMBL" id="SPHZ02000001">
    <property type="protein sequence ID" value="KAF0931925.1"/>
    <property type="molecule type" value="Genomic_DNA"/>
</dbReference>
<sequence length="116" mass="12816">MAAVDDPVANPEWSLRCRVDLDSLATAGDLLFANFVPDADGVDKATLLAMFYKEWCGHRKPVVKVVGVQGSRYSCDPTPTLRHVLRYVESLVSISAHLQLVKEAITFTIIDGLDKR</sequence>
<dbReference type="Proteomes" id="UP000479710">
    <property type="component" value="Unassembled WGS sequence"/>
</dbReference>
<organism evidence="1 2">
    <name type="scientific">Oryza meyeriana var. granulata</name>
    <dbReference type="NCBI Taxonomy" id="110450"/>
    <lineage>
        <taxon>Eukaryota</taxon>
        <taxon>Viridiplantae</taxon>
        <taxon>Streptophyta</taxon>
        <taxon>Embryophyta</taxon>
        <taxon>Tracheophyta</taxon>
        <taxon>Spermatophyta</taxon>
        <taxon>Magnoliopsida</taxon>
        <taxon>Liliopsida</taxon>
        <taxon>Poales</taxon>
        <taxon>Poaceae</taxon>
        <taxon>BOP clade</taxon>
        <taxon>Oryzoideae</taxon>
        <taxon>Oryzeae</taxon>
        <taxon>Oryzinae</taxon>
        <taxon>Oryza</taxon>
        <taxon>Oryza meyeriana</taxon>
    </lineage>
</organism>
<evidence type="ECO:0000313" key="1">
    <source>
        <dbReference type="EMBL" id="KAF0931925.1"/>
    </source>
</evidence>
<comment type="caution">
    <text evidence="1">The sequence shown here is derived from an EMBL/GenBank/DDBJ whole genome shotgun (WGS) entry which is preliminary data.</text>
</comment>
<proteinExistence type="predicted"/>
<reference evidence="1 2" key="1">
    <citation type="submission" date="2019-11" db="EMBL/GenBank/DDBJ databases">
        <title>Whole genome sequence of Oryza granulata.</title>
        <authorList>
            <person name="Li W."/>
        </authorList>
    </citation>
    <scope>NUCLEOTIDE SEQUENCE [LARGE SCALE GENOMIC DNA]</scope>
    <source>
        <strain evidence="2">cv. Menghai</strain>
        <tissue evidence="1">Leaf</tissue>
    </source>
</reference>
<accession>A0A6G1F520</accession>
<protein>
    <submittedName>
        <fullName evidence="1">Uncharacterized protein</fullName>
    </submittedName>
</protein>
<keyword evidence="2" id="KW-1185">Reference proteome</keyword>
<evidence type="ECO:0000313" key="2">
    <source>
        <dbReference type="Proteomes" id="UP000479710"/>
    </source>
</evidence>
<name>A0A6G1F520_9ORYZ</name>
<dbReference type="AlphaFoldDB" id="A0A6G1F520"/>
<gene>
    <name evidence="1" type="ORF">E2562_007112</name>
</gene>